<dbReference type="RefSeq" id="WP_188894945.1">
    <property type="nucleotide sequence ID" value="NZ_BMMZ01000004.1"/>
</dbReference>
<dbReference type="InterPro" id="IPR023187">
    <property type="entry name" value="Tscrpt_reg_MarR-type_CS"/>
</dbReference>
<dbReference type="SMART" id="SM00347">
    <property type="entry name" value="HTH_MARR"/>
    <property type="match status" value="1"/>
</dbReference>
<evidence type="ECO:0000259" key="4">
    <source>
        <dbReference type="PROSITE" id="PS50995"/>
    </source>
</evidence>
<protein>
    <submittedName>
        <fullName evidence="5">Transcriptional regulator</fullName>
    </submittedName>
</protein>
<dbReference type="Pfam" id="PF01047">
    <property type="entry name" value="MarR"/>
    <property type="match status" value="1"/>
</dbReference>
<dbReference type="InterPro" id="IPR036390">
    <property type="entry name" value="WH_DNA-bd_sf"/>
</dbReference>
<reference evidence="5" key="2">
    <citation type="submission" date="2020-09" db="EMBL/GenBank/DDBJ databases">
        <authorList>
            <person name="Sun Q."/>
            <person name="Zhou Y."/>
        </authorList>
    </citation>
    <scope>NUCLEOTIDE SEQUENCE</scope>
    <source>
        <strain evidence="5">CGMCC 4.7306</strain>
    </source>
</reference>
<keyword evidence="2" id="KW-0238">DNA-binding</keyword>
<feature type="domain" description="HTH marR-type" evidence="4">
    <location>
        <begin position="15"/>
        <end position="149"/>
    </location>
</feature>
<evidence type="ECO:0000313" key="5">
    <source>
        <dbReference type="EMBL" id="GGL60490.1"/>
    </source>
</evidence>
<dbReference type="EMBL" id="BMMZ01000004">
    <property type="protein sequence ID" value="GGL60490.1"/>
    <property type="molecule type" value="Genomic_DNA"/>
</dbReference>
<sequence length="163" mass="17703">MEASNDGGPAAAEDTDEFVTALLTASRVLVAVAARSLAEHNESVTITQFRTLVVLGNQPNLSLNQLADQLGVNASTAMRMINRLLKAELVTRHDNPDDRREIVPALTAAGREIVDTVTRRRRDEINRIVTAMPARHRSALIAALQAFAQAADEPDARPSALDW</sequence>
<dbReference type="GO" id="GO:0003677">
    <property type="term" value="F:DNA binding"/>
    <property type="evidence" value="ECO:0007669"/>
    <property type="project" value="UniProtKB-KW"/>
</dbReference>
<dbReference type="Proteomes" id="UP000613840">
    <property type="component" value="Unassembled WGS sequence"/>
</dbReference>
<keyword evidence="3" id="KW-0804">Transcription</keyword>
<keyword evidence="6" id="KW-1185">Reference proteome</keyword>
<evidence type="ECO:0000313" key="6">
    <source>
        <dbReference type="Proteomes" id="UP000613840"/>
    </source>
</evidence>
<name>A0A917S6P4_9ACTN</name>
<dbReference type="GO" id="GO:0006950">
    <property type="term" value="P:response to stress"/>
    <property type="evidence" value="ECO:0007669"/>
    <property type="project" value="TreeGrafter"/>
</dbReference>
<dbReference type="AlphaFoldDB" id="A0A917S6P4"/>
<dbReference type="InterPro" id="IPR036388">
    <property type="entry name" value="WH-like_DNA-bd_sf"/>
</dbReference>
<dbReference type="Gene3D" id="1.10.10.10">
    <property type="entry name" value="Winged helix-like DNA-binding domain superfamily/Winged helix DNA-binding domain"/>
    <property type="match status" value="1"/>
</dbReference>
<gene>
    <name evidence="5" type="ORF">GCM10011575_18760</name>
</gene>
<dbReference type="PANTHER" id="PTHR33164:SF94">
    <property type="entry name" value="TRANSCRIPTIONAL REGULATORY PROTEIN-RELATED"/>
    <property type="match status" value="1"/>
</dbReference>
<evidence type="ECO:0000256" key="1">
    <source>
        <dbReference type="ARBA" id="ARBA00023015"/>
    </source>
</evidence>
<dbReference type="InterPro" id="IPR039422">
    <property type="entry name" value="MarR/SlyA-like"/>
</dbReference>
<dbReference type="PANTHER" id="PTHR33164">
    <property type="entry name" value="TRANSCRIPTIONAL REGULATOR, MARR FAMILY"/>
    <property type="match status" value="1"/>
</dbReference>
<reference evidence="5" key="1">
    <citation type="journal article" date="2014" name="Int. J. Syst. Evol. Microbiol.">
        <title>Complete genome sequence of Corynebacterium casei LMG S-19264T (=DSM 44701T), isolated from a smear-ripened cheese.</title>
        <authorList>
            <consortium name="US DOE Joint Genome Institute (JGI-PGF)"/>
            <person name="Walter F."/>
            <person name="Albersmeier A."/>
            <person name="Kalinowski J."/>
            <person name="Ruckert C."/>
        </authorList>
    </citation>
    <scope>NUCLEOTIDE SEQUENCE</scope>
    <source>
        <strain evidence="5">CGMCC 4.7306</strain>
    </source>
</reference>
<accession>A0A917S6P4</accession>
<dbReference type="GO" id="GO:0003700">
    <property type="term" value="F:DNA-binding transcription factor activity"/>
    <property type="evidence" value="ECO:0007669"/>
    <property type="project" value="InterPro"/>
</dbReference>
<dbReference type="InterPro" id="IPR000835">
    <property type="entry name" value="HTH_MarR-typ"/>
</dbReference>
<dbReference type="PROSITE" id="PS01117">
    <property type="entry name" value="HTH_MARR_1"/>
    <property type="match status" value="1"/>
</dbReference>
<proteinExistence type="predicted"/>
<organism evidence="5 6">
    <name type="scientific">Microlunatus endophyticus</name>
    <dbReference type="NCBI Taxonomy" id="1716077"/>
    <lineage>
        <taxon>Bacteria</taxon>
        <taxon>Bacillati</taxon>
        <taxon>Actinomycetota</taxon>
        <taxon>Actinomycetes</taxon>
        <taxon>Propionibacteriales</taxon>
        <taxon>Propionibacteriaceae</taxon>
        <taxon>Microlunatus</taxon>
    </lineage>
</organism>
<dbReference type="PROSITE" id="PS50995">
    <property type="entry name" value="HTH_MARR_2"/>
    <property type="match status" value="1"/>
</dbReference>
<evidence type="ECO:0000256" key="2">
    <source>
        <dbReference type="ARBA" id="ARBA00023125"/>
    </source>
</evidence>
<dbReference type="SUPFAM" id="SSF46785">
    <property type="entry name" value="Winged helix' DNA-binding domain"/>
    <property type="match status" value="1"/>
</dbReference>
<comment type="caution">
    <text evidence="5">The sequence shown here is derived from an EMBL/GenBank/DDBJ whole genome shotgun (WGS) entry which is preliminary data.</text>
</comment>
<keyword evidence="1" id="KW-0805">Transcription regulation</keyword>
<evidence type="ECO:0000256" key="3">
    <source>
        <dbReference type="ARBA" id="ARBA00023163"/>
    </source>
</evidence>